<accession>A0ACA9PBC9</accession>
<reference evidence="1" key="1">
    <citation type="submission" date="2021-06" db="EMBL/GenBank/DDBJ databases">
        <authorList>
            <person name="Kallberg Y."/>
            <person name="Tangrot J."/>
            <person name="Rosling A."/>
        </authorList>
    </citation>
    <scope>NUCLEOTIDE SEQUENCE</scope>
    <source>
        <strain evidence="1">MA461A</strain>
    </source>
</reference>
<comment type="caution">
    <text evidence="1">The sequence shown here is derived from an EMBL/GenBank/DDBJ whole genome shotgun (WGS) entry which is preliminary data.</text>
</comment>
<keyword evidence="2" id="KW-1185">Reference proteome</keyword>
<proteinExistence type="predicted"/>
<organism evidence="1 2">
    <name type="scientific">Racocetra persica</name>
    <dbReference type="NCBI Taxonomy" id="160502"/>
    <lineage>
        <taxon>Eukaryota</taxon>
        <taxon>Fungi</taxon>
        <taxon>Fungi incertae sedis</taxon>
        <taxon>Mucoromycota</taxon>
        <taxon>Glomeromycotina</taxon>
        <taxon>Glomeromycetes</taxon>
        <taxon>Diversisporales</taxon>
        <taxon>Gigasporaceae</taxon>
        <taxon>Racocetra</taxon>
    </lineage>
</organism>
<sequence length="63" mass="7041">MRIVYELNGKTFVITVVPNNENSLKLGFQCTCDAIGTDNIKSSPSTAINKCYQNTFKTKTEYS</sequence>
<dbReference type="Proteomes" id="UP000789920">
    <property type="component" value="Unassembled WGS sequence"/>
</dbReference>
<evidence type="ECO:0000313" key="2">
    <source>
        <dbReference type="Proteomes" id="UP000789920"/>
    </source>
</evidence>
<protein>
    <submittedName>
        <fullName evidence="1">3410_t:CDS:1</fullName>
    </submittedName>
</protein>
<feature type="non-terminal residue" evidence="1">
    <location>
        <position position="63"/>
    </location>
</feature>
<gene>
    <name evidence="1" type="ORF">RPERSI_LOCUS9946</name>
</gene>
<name>A0ACA9PBC9_9GLOM</name>
<dbReference type="EMBL" id="CAJVQC010019199">
    <property type="protein sequence ID" value="CAG8699313.1"/>
    <property type="molecule type" value="Genomic_DNA"/>
</dbReference>
<evidence type="ECO:0000313" key="1">
    <source>
        <dbReference type="EMBL" id="CAG8699313.1"/>
    </source>
</evidence>